<feature type="domain" description="ABC-2 type transporter transmembrane" evidence="7">
    <location>
        <begin position="10"/>
        <end position="196"/>
    </location>
</feature>
<feature type="transmembrane region" description="Helical" evidence="6">
    <location>
        <begin position="53"/>
        <end position="76"/>
    </location>
</feature>
<feature type="transmembrane region" description="Helical" evidence="6">
    <location>
        <begin position="168"/>
        <end position="188"/>
    </location>
</feature>
<dbReference type="GO" id="GO:0046677">
    <property type="term" value="P:response to antibiotic"/>
    <property type="evidence" value="ECO:0007669"/>
    <property type="project" value="UniProtKB-KW"/>
</dbReference>
<feature type="transmembrane region" description="Helical" evidence="6">
    <location>
        <begin position="130"/>
        <end position="156"/>
    </location>
</feature>
<dbReference type="RefSeq" id="WP_155874080.1">
    <property type="nucleotide sequence ID" value="NZ_LR738855.1"/>
</dbReference>
<evidence type="ECO:0000256" key="5">
    <source>
        <dbReference type="ARBA" id="ARBA00023251"/>
    </source>
</evidence>
<dbReference type="AlphaFoldDB" id="A0A6I8MHG6"/>
<dbReference type="InterPro" id="IPR013525">
    <property type="entry name" value="ABC2_TM"/>
</dbReference>
<dbReference type="InterPro" id="IPR000412">
    <property type="entry name" value="ABC_2_transport"/>
</dbReference>
<name>A0A6I8MHG6_9CORY</name>
<dbReference type="PANTHER" id="PTHR43077:SF11">
    <property type="entry name" value="TRANSPORT PERMEASE YVFS-RELATED"/>
    <property type="match status" value="1"/>
</dbReference>
<evidence type="ECO:0000256" key="1">
    <source>
        <dbReference type="ARBA" id="ARBA00004141"/>
    </source>
</evidence>
<dbReference type="GO" id="GO:0140359">
    <property type="term" value="F:ABC-type transporter activity"/>
    <property type="evidence" value="ECO:0007669"/>
    <property type="project" value="InterPro"/>
</dbReference>
<sequence length="252" mass="26732">MNIRFGLIDVKRIVRNPANLVFAILLPAGMYILFGAIQSYAEIKLGHGNVSATVMASMAAYGSVTVATSLAATSALEQEKGWGRQLAMTPLVGGKYIATKVFTVLVVSLAPVIVVYAIGALTTAQIEGDLRWALAFLASWLTAVPFALFGLGIALLIRGEAALSIASFGVLICAFLSNMFIPLSGFLLSMSRFMPLYGVNKLARFPISGAEEAAANGTLASVPLWWAVANITAWAVVFALLAFAASKRQQKR</sequence>
<dbReference type="GO" id="GO:0043190">
    <property type="term" value="C:ATP-binding cassette (ABC) transporter complex"/>
    <property type="evidence" value="ECO:0007669"/>
    <property type="project" value="InterPro"/>
</dbReference>
<reference evidence="8 9" key="1">
    <citation type="submission" date="2019-11" db="EMBL/GenBank/DDBJ databases">
        <authorList>
            <person name="Brisse S."/>
        </authorList>
    </citation>
    <scope>NUCLEOTIDE SEQUENCE [LARGE SCALE GENOMIC DNA]</scope>
    <source>
        <strain evidence="8">FRC0190</strain>
    </source>
</reference>
<dbReference type="Pfam" id="PF01061">
    <property type="entry name" value="ABC2_membrane"/>
    <property type="match status" value="1"/>
</dbReference>
<proteinExistence type="predicted"/>
<feature type="transmembrane region" description="Helical" evidence="6">
    <location>
        <begin position="20"/>
        <end position="41"/>
    </location>
</feature>
<gene>
    <name evidence="8" type="ORF">FRC0190_02041</name>
</gene>
<dbReference type="PIRSF" id="PIRSF006648">
    <property type="entry name" value="DrrB"/>
    <property type="match status" value="1"/>
</dbReference>
<keyword evidence="5" id="KW-0046">Antibiotic resistance</keyword>
<dbReference type="PANTHER" id="PTHR43077">
    <property type="entry name" value="TRANSPORT PERMEASE YVFS-RELATED"/>
    <property type="match status" value="1"/>
</dbReference>
<comment type="subcellular location">
    <subcellularLocation>
        <location evidence="1">Membrane</location>
        <topology evidence="1">Multi-pass membrane protein</topology>
    </subcellularLocation>
</comment>
<evidence type="ECO:0000256" key="4">
    <source>
        <dbReference type="ARBA" id="ARBA00023136"/>
    </source>
</evidence>
<evidence type="ECO:0000256" key="3">
    <source>
        <dbReference type="ARBA" id="ARBA00022989"/>
    </source>
</evidence>
<accession>A0A6I8MHG6</accession>
<dbReference type="Proteomes" id="UP000423525">
    <property type="component" value="Chromosome"/>
</dbReference>
<protein>
    <submittedName>
        <fullName evidence="8">Permease</fullName>
    </submittedName>
</protein>
<feature type="transmembrane region" description="Helical" evidence="6">
    <location>
        <begin position="224"/>
        <end position="245"/>
    </location>
</feature>
<keyword evidence="3 6" id="KW-1133">Transmembrane helix</keyword>
<dbReference type="EMBL" id="LR738855">
    <property type="protein sequence ID" value="VZH86104.1"/>
    <property type="molecule type" value="Genomic_DNA"/>
</dbReference>
<feature type="transmembrane region" description="Helical" evidence="6">
    <location>
        <begin position="97"/>
        <end position="118"/>
    </location>
</feature>
<dbReference type="KEGG" id="crf:FRC0190_02041"/>
<evidence type="ECO:0000256" key="6">
    <source>
        <dbReference type="SAM" id="Phobius"/>
    </source>
</evidence>
<keyword evidence="2 6" id="KW-0812">Transmembrane</keyword>
<organism evidence="8 9">
    <name type="scientific">Corynebacterium rouxii</name>
    <dbReference type="NCBI Taxonomy" id="2719119"/>
    <lineage>
        <taxon>Bacteria</taxon>
        <taxon>Bacillati</taxon>
        <taxon>Actinomycetota</taxon>
        <taxon>Actinomycetes</taxon>
        <taxon>Mycobacteriales</taxon>
        <taxon>Corynebacteriaceae</taxon>
        <taxon>Corynebacterium</taxon>
    </lineage>
</organism>
<keyword evidence="4 6" id="KW-0472">Membrane</keyword>
<evidence type="ECO:0000256" key="2">
    <source>
        <dbReference type="ARBA" id="ARBA00022692"/>
    </source>
</evidence>
<evidence type="ECO:0000259" key="7">
    <source>
        <dbReference type="Pfam" id="PF01061"/>
    </source>
</evidence>
<dbReference type="InterPro" id="IPR051328">
    <property type="entry name" value="T7SS_ABC-Transporter"/>
</dbReference>
<evidence type="ECO:0000313" key="8">
    <source>
        <dbReference type="EMBL" id="VZH86104.1"/>
    </source>
</evidence>
<evidence type="ECO:0000313" key="9">
    <source>
        <dbReference type="Proteomes" id="UP000423525"/>
    </source>
</evidence>